<dbReference type="Gene3D" id="3.40.50.150">
    <property type="entry name" value="Vaccinia Virus protein VP39"/>
    <property type="match status" value="1"/>
</dbReference>
<dbReference type="PANTHER" id="PTHR31760:SF0">
    <property type="entry name" value="S-ADENOSYL-L-METHIONINE-DEPENDENT METHYLTRANSFERASES SUPERFAMILY PROTEIN"/>
    <property type="match status" value="1"/>
</dbReference>
<comment type="caution">
    <text evidence="8">The sequence shown here is derived from an EMBL/GenBank/DDBJ whole genome shotgun (WGS) entry which is preliminary data.</text>
</comment>
<dbReference type="PIRSF" id="PIRSF003078">
    <property type="entry name" value="GidB"/>
    <property type="match status" value="1"/>
</dbReference>
<evidence type="ECO:0000313" key="8">
    <source>
        <dbReference type="EMBL" id="RDU47407.1"/>
    </source>
</evidence>
<dbReference type="Proteomes" id="UP000629596">
    <property type="component" value="Unassembled WGS sequence"/>
</dbReference>
<feature type="binding site" evidence="6">
    <location>
        <begin position="145"/>
        <end position="146"/>
    </location>
    <ligand>
        <name>S-adenosyl-L-methionine</name>
        <dbReference type="ChEBI" id="CHEBI:59789"/>
    </ligand>
</feature>
<dbReference type="FunFam" id="3.40.50.150:FF:000429">
    <property type="entry name" value="Ribosomal RNA small subunit methyltransferase G"/>
    <property type="match status" value="1"/>
</dbReference>
<evidence type="ECO:0000256" key="6">
    <source>
        <dbReference type="HAMAP-Rule" id="MF_00074"/>
    </source>
</evidence>
<feature type="binding site" evidence="6">
    <location>
        <position position="158"/>
    </location>
    <ligand>
        <name>S-adenosyl-L-methionine</name>
        <dbReference type="ChEBI" id="CHEBI:59789"/>
    </ligand>
</feature>
<proteinExistence type="inferred from homology"/>
<comment type="similarity">
    <text evidence="6">Belongs to the methyltransferase superfamily. RNA methyltransferase RsmG family.</text>
</comment>
<evidence type="ECO:0000256" key="5">
    <source>
        <dbReference type="ARBA" id="ARBA00022691"/>
    </source>
</evidence>
<evidence type="ECO:0000256" key="2">
    <source>
        <dbReference type="ARBA" id="ARBA00022552"/>
    </source>
</evidence>
<dbReference type="EC" id="2.1.1.-" evidence="6"/>
<protein>
    <recommendedName>
        <fullName evidence="6">Ribosomal RNA small subunit methyltransferase G</fullName>
        <ecNumber evidence="6">2.1.1.-</ecNumber>
    </recommendedName>
    <alternativeName>
        <fullName evidence="6">16S rRNA 7-methylguanosine methyltransferase</fullName>
        <shortName evidence="6">16S rRNA m7G methyltransferase</shortName>
    </alternativeName>
</protein>
<dbReference type="GO" id="GO:0070043">
    <property type="term" value="F:rRNA (guanine-N7-)-methyltransferase activity"/>
    <property type="evidence" value="ECO:0007669"/>
    <property type="project" value="UniProtKB-UniRule"/>
</dbReference>
<dbReference type="SUPFAM" id="SSF53335">
    <property type="entry name" value="S-adenosyl-L-methionine-dependent methyltransferases"/>
    <property type="match status" value="1"/>
</dbReference>
<accession>A0A3D8HA57</accession>
<evidence type="ECO:0000256" key="4">
    <source>
        <dbReference type="ARBA" id="ARBA00022679"/>
    </source>
</evidence>
<evidence type="ECO:0000256" key="3">
    <source>
        <dbReference type="ARBA" id="ARBA00022603"/>
    </source>
</evidence>
<feature type="binding site" evidence="6">
    <location>
        <position position="99"/>
    </location>
    <ligand>
        <name>S-adenosyl-L-methionine</name>
        <dbReference type="ChEBI" id="CHEBI:59789"/>
    </ligand>
</feature>
<keyword evidence="5 6" id="KW-0949">S-adenosyl-L-methionine</keyword>
<comment type="function">
    <text evidence="6">Specifically methylates the N7 position of a guanine in 16S rRNA.</text>
</comment>
<dbReference type="GO" id="GO:0005829">
    <property type="term" value="C:cytosol"/>
    <property type="evidence" value="ECO:0007669"/>
    <property type="project" value="TreeGrafter"/>
</dbReference>
<sequence>MEPINTNETQSAANDQSAIVNSQLSILKAYFPELTDGQQAQIDALFPLYADWNAKINVISRKDIENLYLHHVLHSLGLTKMLRFKDGSTVMDIGTGGGFPGIPLAILMPDVQFHLVDSIGKKIKVGQAVAEAIGLKNVTFRHCRAEEEKGLFDFVVSRAVMPLADLVKIARKNIKKEQQNALPNGLICLKGGELQHEILPFRNQAVSLNLSDHFKEEFFQTKKVVYVPL</sequence>
<evidence type="ECO:0000313" key="10">
    <source>
        <dbReference type="Proteomes" id="UP000629596"/>
    </source>
</evidence>
<dbReference type="Proteomes" id="UP000256321">
    <property type="component" value="Unassembled WGS sequence"/>
</dbReference>
<dbReference type="CDD" id="cd02440">
    <property type="entry name" value="AdoMet_MTases"/>
    <property type="match status" value="1"/>
</dbReference>
<dbReference type="HAMAP" id="MF_00074">
    <property type="entry name" value="16SrRNA_methyltr_G"/>
    <property type="match status" value="1"/>
</dbReference>
<comment type="subcellular location">
    <subcellularLocation>
        <location evidence="6">Cytoplasm</location>
    </subcellularLocation>
</comment>
<evidence type="ECO:0000256" key="1">
    <source>
        <dbReference type="ARBA" id="ARBA00022490"/>
    </source>
</evidence>
<dbReference type="EMBL" id="JACRTI010000088">
    <property type="protein sequence ID" value="MBC8603852.1"/>
    <property type="molecule type" value="Genomic_DNA"/>
</dbReference>
<dbReference type="InterPro" id="IPR029063">
    <property type="entry name" value="SAM-dependent_MTases_sf"/>
</dbReference>
<dbReference type="AlphaFoldDB" id="A0A3D8HA57"/>
<keyword evidence="1 6" id="KW-0963">Cytoplasm</keyword>
<keyword evidence="4 6" id="KW-0808">Transferase</keyword>
<keyword evidence="3 6" id="KW-0489">Methyltransferase</keyword>
<keyword evidence="2 6" id="KW-0698">rRNA processing</keyword>
<dbReference type="NCBIfam" id="TIGR00138">
    <property type="entry name" value="rsmG_gidB"/>
    <property type="match status" value="1"/>
</dbReference>
<dbReference type="EMBL" id="QREV01000088">
    <property type="protein sequence ID" value="RDU47407.1"/>
    <property type="molecule type" value="Genomic_DNA"/>
</dbReference>
<gene>
    <name evidence="6 7" type="primary">rsmG</name>
    <name evidence="8" type="ORF">DWU89_19780</name>
    <name evidence="7" type="ORF">H8784_19270</name>
</gene>
<organism evidence="8 9">
    <name type="scientific">Parabacteroides acidifaciens</name>
    <dbReference type="NCBI Taxonomy" id="2290935"/>
    <lineage>
        <taxon>Bacteria</taxon>
        <taxon>Pseudomonadati</taxon>
        <taxon>Bacteroidota</taxon>
        <taxon>Bacteroidia</taxon>
        <taxon>Bacteroidales</taxon>
        <taxon>Tannerellaceae</taxon>
        <taxon>Parabacteroides</taxon>
    </lineage>
</organism>
<name>A0A3D8HA57_9BACT</name>
<dbReference type="Pfam" id="PF02527">
    <property type="entry name" value="GidB"/>
    <property type="match status" value="1"/>
</dbReference>
<evidence type="ECO:0000313" key="7">
    <source>
        <dbReference type="EMBL" id="MBC8603852.1"/>
    </source>
</evidence>
<keyword evidence="10" id="KW-1185">Reference proteome</keyword>
<comment type="caution">
    <text evidence="6">Lacks conserved residue(s) required for the propagation of feature annotation.</text>
</comment>
<dbReference type="PANTHER" id="PTHR31760">
    <property type="entry name" value="S-ADENOSYL-L-METHIONINE-DEPENDENT METHYLTRANSFERASES SUPERFAMILY PROTEIN"/>
    <property type="match status" value="1"/>
</dbReference>
<reference evidence="8 9" key="1">
    <citation type="submission" date="2018-07" db="EMBL/GenBank/DDBJ databases">
        <title>Parabacteroides acidifaciens nov. sp., isolated from human feces.</title>
        <authorList>
            <person name="Wang Y.J."/>
        </authorList>
    </citation>
    <scope>NUCLEOTIDE SEQUENCE [LARGE SCALE GENOMIC DNA]</scope>
    <source>
        <strain evidence="8 9">426-9</strain>
    </source>
</reference>
<dbReference type="InterPro" id="IPR003682">
    <property type="entry name" value="rRNA_ssu_MeTfrase_G"/>
</dbReference>
<evidence type="ECO:0000313" key="9">
    <source>
        <dbReference type="Proteomes" id="UP000256321"/>
    </source>
</evidence>
<reference evidence="7 10" key="2">
    <citation type="submission" date="2020-08" db="EMBL/GenBank/DDBJ databases">
        <title>Genome public.</title>
        <authorList>
            <person name="Liu C."/>
            <person name="Sun Q."/>
        </authorList>
    </citation>
    <scope>NUCLEOTIDE SEQUENCE [LARGE SCALE GENOMIC DNA]</scope>
    <source>
        <strain evidence="7 10">426_9</strain>
    </source>
</reference>
<feature type="binding site" evidence="6">
    <location>
        <position position="94"/>
    </location>
    <ligand>
        <name>S-adenosyl-L-methionine</name>
        <dbReference type="ChEBI" id="CHEBI:59789"/>
    </ligand>
</feature>